<organism evidence="3">
    <name type="scientific">Sesamum latifolium</name>
    <dbReference type="NCBI Taxonomy" id="2727402"/>
    <lineage>
        <taxon>Eukaryota</taxon>
        <taxon>Viridiplantae</taxon>
        <taxon>Streptophyta</taxon>
        <taxon>Embryophyta</taxon>
        <taxon>Tracheophyta</taxon>
        <taxon>Spermatophyta</taxon>
        <taxon>Magnoliopsida</taxon>
        <taxon>eudicotyledons</taxon>
        <taxon>Gunneridae</taxon>
        <taxon>Pentapetalae</taxon>
        <taxon>asterids</taxon>
        <taxon>lamiids</taxon>
        <taxon>Lamiales</taxon>
        <taxon>Pedaliaceae</taxon>
        <taxon>Sesamum</taxon>
    </lineage>
</organism>
<sequence>MEAIEEVKMIEFFGDPSKAVKIGSSLDPPFEHDLINFLKEHSNVFAWETPDMQGISPKVMVHRLNIHPEARPIKQKKRAFGTYRNRIIKEEVEKQLEVKYIRPVQYPEWLANVVLVQKSNGKWRMCIDFTDLNRACPKDSFPLPRIDAMIDSTSGCELMSFLDAFQGYNQIWLAPEDQEKISFITEQGTYCYTVMPFGLKNAGATYQRLVNSMFQMQIECFEILKKFGMKLNPSKCTFGVRGGKFLGFMVSQRGIEANPEKIEAIIKMQPPNTAKKVQKLAGRIAALNRFISRSSDKGLPFFKVLKKVDGFSWTEQCQAAVEDLKKYLASPPLLTKPRPRETLFLYLAISEGAVSAVLIREEGREHQPIYYVSKTLQGPQERYPQIEKLALALVTATRKLRPYFQSHPVVVLTNYPLKKVLADPNISGRMVKWSIELSEHGIEYQTRPAIKAQPLANFISELIGTKNPQITEWWKIFVDGSSTSLGSGAGIIVETPQGDRLQYAIKFNFAASNNEAEYEALMAGEKLALAAGAKHLKAHSDSQLVVNQIRGDYEAKGSIMTKYLSCVQTLMREFDEFAIEQIPRSKNEEADQLARLASSLTPLKSRSITFLSQERSKVEDIKEEVLTGVALPSWKDGLEVYLKTGTLPQDPKEARVIQVRAGRFTLIRGELYKLGFSQPYLKCISQDKVEYVLREIHEESYGNHSGGRALASKALRQGYFWPTMRKDAMDLVRKCKKCQEHANITHLPAAPLQPIQSPCPFDQWGMDIVGKLPRAPGQREYLIVAVDYFSKWVEAEVLSKISEKEVMKLVWKNVVCRFGIPRAFVMDNGTTTSRRSTGESPFSLVYGTEAVDPVEIGEETLRVQQYEPTSNSSERHADLDLIQELRNNANVRTTAYKAMMAKAYNSKVRRRGFQVGDLVLRRADATKNLEKLDAKWEGPYQVTEVIGSGTYKLQRMDDKEVPRTWNIANLRKYFV</sequence>
<dbReference type="AlphaFoldDB" id="A0AAW2X3X6"/>
<name>A0AAW2X3X6_9LAMI</name>
<gene>
    <name evidence="3" type="ORF">Slati_1406700</name>
</gene>
<dbReference type="PANTHER" id="PTHR48475:SF2">
    <property type="entry name" value="RIBONUCLEASE H"/>
    <property type="match status" value="1"/>
</dbReference>
<protein>
    <submittedName>
        <fullName evidence="3">Polyprotein P3</fullName>
    </submittedName>
</protein>
<proteinExistence type="predicted"/>
<evidence type="ECO:0000313" key="3">
    <source>
        <dbReference type="EMBL" id="KAL0448503.1"/>
    </source>
</evidence>
<dbReference type="InterPro" id="IPR001584">
    <property type="entry name" value="Integrase_cat-core"/>
</dbReference>
<dbReference type="Pfam" id="PF17919">
    <property type="entry name" value="RT_RNaseH_2"/>
    <property type="match status" value="1"/>
</dbReference>
<dbReference type="EMBL" id="JACGWN010000005">
    <property type="protein sequence ID" value="KAL0448503.1"/>
    <property type="molecule type" value="Genomic_DNA"/>
</dbReference>
<dbReference type="Pfam" id="PF00665">
    <property type="entry name" value="rve"/>
    <property type="match status" value="1"/>
</dbReference>
<dbReference type="InterPro" id="IPR041577">
    <property type="entry name" value="RT_RNaseH_2"/>
</dbReference>
<dbReference type="CDD" id="cd09279">
    <property type="entry name" value="RNase_HI_like"/>
    <property type="match status" value="1"/>
</dbReference>
<dbReference type="CDD" id="cd01647">
    <property type="entry name" value="RT_LTR"/>
    <property type="match status" value="1"/>
</dbReference>
<dbReference type="PANTHER" id="PTHR48475">
    <property type="entry name" value="RIBONUCLEASE H"/>
    <property type="match status" value="1"/>
</dbReference>
<accession>A0AAW2X3X6</accession>
<dbReference type="InterPro" id="IPR000477">
    <property type="entry name" value="RT_dom"/>
</dbReference>
<evidence type="ECO:0000259" key="1">
    <source>
        <dbReference type="PROSITE" id="PS50879"/>
    </source>
</evidence>
<reference evidence="3" key="2">
    <citation type="journal article" date="2024" name="Plant">
        <title>Genomic evolution and insights into agronomic trait innovations of Sesamum species.</title>
        <authorList>
            <person name="Miao H."/>
            <person name="Wang L."/>
            <person name="Qu L."/>
            <person name="Liu H."/>
            <person name="Sun Y."/>
            <person name="Le M."/>
            <person name="Wang Q."/>
            <person name="Wei S."/>
            <person name="Zheng Y."/>
            <person name="Lin W."/>
            <person name="Duan Y."/>
            <person name="Cao H."/>
            <person name="Xiong S."/>
            <person name="Wang X."/>
            <person name="Wei L."/>
            <person name="Li C."/>
            <person name="Ma Q."/>
            <person name="Ju M."/>
            <person name="Zhao R."/>
            <person name="Li G."/>
            <person name="Mu C."/>
            <person name="Tian Q."/>
            <person name="Mei H."/>
            <person name="Zhang T."/>
            <person name="Gao T."/>
            <person name="Zhang H."/>
        </authorList>
    </citation>
    <scope>NUCLEOTIDE SEQUENCE</scope>
    <source>
        <strain evidence="3">KEN1</strain>
    </source>
</reference>
<dbReference type="SUPFAM" id="SSF56672">
    <property type="entry name" value="DNA/RNA polymerases"/>
    <property type="match status" value="1"/>
</dbReference>
<dbReference type="InterPro" id="IPR041588">
    <property type="entry name" value="Integrase_H2C2"/>
</dbReference>
<dbReference type="SUPFAM" id="SSF53098">
    <property type="entry name" value="Ribonuclease H-like"/>
    <property type="match status" value="2"/>
</dbReference>
<dbReference type="Pfam" id="PF17921">
    <property type="entry name" value="Integrase_H2C2"/>
    <property type="match status" value="1"/>
</dbReference>
<evidence type="ECO:0000259" key="2">
    <source>
        <dbReference type="PROSITE" id="PS50994"/>
    </source>
</evidence>
<feature type="domain" description="RNase H type-1" evidence="1">
    <location>
        <begin position="470"/>
        <end position="599"/>
    </location>
</feature>
<dbReference type="Gene3D" id="3.10.20.370">
    <property type="match status" value="1"/>
</dbReference>
<dbReference type="InterPro" id="IPR036397">
    <property type="entry name" value="RNaseH_sf"/>
</dbReference>
<feature type="domain" description="Integrase catalytic" evidence="2">
    <location>
        <begin position="756"/>
        <end position="849"/>
    </location>
</feature>
<reference evidence="3" key="1">
    <citation type="submission" date="2020-06" db="EMBL/GenBank/DDBJ databases">
        <authorList>
            <person name="Li T."/>
            <person name="Hu X."/>
            <person name="Zhang T."/>
            <person name="Song X."/>
            <person name="Zhang H."/>
            <person name="Dai N."/>
            <person name="Sheng W."/>
            <person name="Hou X."/>
            <person name="Wei L."/>
        </authorList>
    </citation>
    <scope>NUCLEOTIDE SEQUENCE</scope>
    <source>
        <strain evidence="3">KEN1</strain>
        <tissue evidence="3">Leaf</tissue>
    </source>
</reference>
<dbReference type="Gene3D" id="3.10.10.10">
    <property type="entry name" value="HIV Type 1 Reverse Transcriptase, subunit A, domain 1"/>
    <property type="match status" value="1"/>
</dbReference>
<dbReference type="Pfam" id="PF13456">
    <property type="entry name" value="RVT_3"/>
    <property type="match status" value="1"/>
</dbReference>
<dbReference type="InterPro" id="IPR002156">
    <property type="entry name" value="RNaseH_domain"/>
</dbReference>
<dbReference type="PROSITE" id="PS50879">
    <property type="entry name" value="RNASE_H_1"/>
    <property type="match status" value="1"/>
</dbReference>
<dbReference type="GO" id="GO:0004523">
    <property type="term" value="F:RNA-DNA hybrid ribonuclease activity"/>
    <property type="evidence" value="ECO:0007669"/>
    <property type="project" value="InterPro"/>
</dbReference>
<dbReference type="InterPro" id="IPR043128">
    <property type="entry name" value="Rev_trsase/Diguanyl_cyclase"/>
</dbReference>
<dbReference type="InterPro" id="IPR012337">
    <property type="entry name" value="RNaseH-like_sf"/>
</dbReference>
<dbReference type="InterPro" id="IPR043502">
    <property type="entry name" value="DNA/RNA_pol_sf"/>
</dbReference>
<dbReference type="Gene3D" id="1.10.340.70">
    <property type="match status" value="1"/>
</dbReference>
<dbReference type="PROSITE" id="PS50994">
    <property type="entry name" value="INTEGRASE"/>
    <property type="match status" value="1"/>
</dbReference>
<dbReference type="Gene3D" id="3.30.70.270">
    <property type="match status" value="3"/>
</dbReference>
<dbReference type="GO" id="GO:0003676">
    <property type="term" value="F:nucleic acid binding"/>
    <property type="evidence" value="ECO:0007669"/>
    <property type="project" value="InterPro"/>
</dbReference>
<dbReference type="Pfam" id="PF00078">
    <property type="entry name" value="RVT_1"/>
    <property type="match status" value="1"/>
</dbReference>
<comment type="caution">
    <text evidence="3">The sequence shown here is derived from an EMBL/GenBank/DDBJ whole genome shotgun (WGS) entry which is preliminary data.</text>
</comment>
<dbReference type="Gene3D" id="3.30.420.10">
    <property type="entry name" value="Ribonuclease H-like superfamily/Ribonuclease H"/>
    <property type="match status" value="2"/>
</dbReference>
<dbReference type="GO" id="GO:0015074">
    <property type="term" value="P:DNA integration"/>
    <property type="evidence" value="ECO:0007669"/>
    <property type="project" value="InterPro"/>
</dbReference>